<dbReference type="InterPro" id="IPR018114">
    <property type="entry name" value="TRYPSIN_HIS"/>
</dbReference>
<evidence type="ECO:0000256" key="5">
    <source>
        <dbReference type="ARBA" id="ARBA00022801"/>
    </source>
</evidence>
<dbReference type="OrthoDB" id="8440449at2759"/>
<keyword evidence="7" id="KW-1015">Disulfide bond</keyword>
<proteinExistence type="inferred from homology"/>
<evidence type="ECO:0000259" key="10">
    <source>
        <dbReference type="PROSITE" id="PS50240"/>
    </source>
</evidence>
<dbReference type="InterPro" id="IPR043504">
    <property type="entry name" value="Peptidase_S1_PA_chymotrypsin"/>
</dbReference>
<dbReference type="PRINTS" id="PR00722">
    <property type="entry name" value="CHYMOTRYPSIN"/>
</dbReference>
<evidence type="ECO:0000256" key="4">
    <source>
        <dbReference type="ARBA" id="ARBA00022670"/>
    </source>
</evidence>
<keyword evidence="5 8" id="KW-0378">Hydrolase</keyword>
<dbReference type="RefSeq" id="XP_028513675.1">
    <property type="nucleotide sequence ID" value="XM_028657874.1"/>
</dbReference>
<dbReference type="CDD" id="cd00190">
    <property type="entry name" value="Tryp_SPc"/>
    <property type="match status" value="1"/>
</dbReference>
<dbReference type="AlphaFoldDB" id="A0A913YEB6"/>
<dbReference type="GO" id="GO:0006508">
    <property type="term" value="P:proteolysis"/>
    <property type="evidence" value="ECO:0007669"/>
    <property type="project" value="UniProtKB-KW"/>
</dbReference>
<keyword evidence="4 8" id="KW-0645">Protease</keyword>
<dbReference type="InterPro" id="IPR033116">
    <property type="entry name" value="TRYPSIN_SER"/>
</dbReference>
<feature type="chain" id="PRO_5036872392" description="Peptidase S1 domain-containing protein" evidence="9">
    <location>
        <begin position="23"/>
        <end position="354"/>
    </location>
</feature>
<dbReference type="PROSITE" id="PS01186">
    <property type="entry name" value="EGF_2"/>
    <property type="match status" value="1"/>
</dbReference>
<accession>A0A913YEB6</accession>
<dbReference type="Pfam" id="PF00089">
    <property type="entry name" value="Trypsin"/>
    <property type="match status" value="1"/>
</dbReference>
<dbReference type="Proteomes" id="UP000887567">
    <property type="component" value="Unplaced"/>
</dbReference>
<name>A0A913YEB6_EXADI</name>
<dbReference type="InterPro" id="IPR001314">
    <property type="entry name" value="Peptidase_S1A"/>
</dbReference>
<feature type="domain" description="Peptidase S1" evidence="10">
    <location>
        <begin position="44"/>
        <end position="280"/>
    </location>
</feature>
<evidence type="ECO:0000256" key="3">
    <source>
        <dbReference type="ARBA" id="ARBA00022525"/>
    </source>
</evidence>
<evidence type="ECO:0000256" key="2">
    <source>
        <dbReference type="ARBA" id="ARBA00006373"/>
    </source>
</evidence>
<dbReference type="PROSITE" id="PS00022">
    <property type="entry name" value="EGF_1"/>
    <property type="match status" value="1"/>
</dbReference>
<comment type="subcellular location">
    <subcellularLocation>
        <location evidence="1">Secreted</location>
    </subcellularLocation>
</comment>
<dbReference type="GO" id="GO:0004252">
    <property type="term" value="F:serine-type endopeptidase activity"/>
    <property type="evidence" value="ECO:0007669"/>
    <property type="project" value="InterPro"/>
</dbReference>
<comment type="similarity">
    <text evidence="2">Belongs to the EGF domain peptide family.</text>
</comment>
<evidence type="ECO:0000256" key="6">
    <source>
        <dbReference type="ARBA" id="ARBA00022825"/>
    </source>
</evidence>
<dbReference type="PANTHER" id="PTHR24257">
    <property type="entry name" value="CHYMOTRYPSIN-LIKE ELASTASE FAMILY MEMBER"/>
    <property type="match status" value="1"/>
</dbReference>
<evidence type="ECO:0000256" key="1">
    <source>
        <dbReference type="ARBA" id="ARBA00004613"/>
    </source>
</evidence>
<dbReference type="PROSITE" id="PS00134">
    <property type="entry name" value="TRYPSIN_HIS"/>
    <property type="match status" value="1"/>
</dbReference>
<dbReference type="KEGG" id="epa:110238936"/>
<sequence>MTLGSLFIILTVASCVILRSSAEESVNATLGDIEDKVDMIETRVIKGQNANLHEWPWQVSLEYNGHHICGGSLVKRDWVLTAAHCFNRFRYVPSWRVVVGRHTIKGVTQFERRYQVRRIITHAYYHKTRFINDVALMQLQASVVLSKQVNVITLPTHNNRVAAGSVCYITGWGLTHGLIKESAAHVLQEAPLTIAAFWHCSAVNNQLNIEIDEKTMVCAGGGGKGGCRGDSGGPLACNERGHWILRGVVSWGHAKCSAEEFYTVFARVSSFVDWIKKITQQYAAKDGGCGGRSGIVCLNGGTQFCYNKFPTCRCRLGFSGKNCQTGPTNTVNRPSHANVSLQCYACSSSMKNCQ</sequence>
<dbReference type="GeneID" id="110238936"/>
<dbReference type="PROSITE" id="PS00135">
    <property type="entry name" value="TRYPSIN_SER"/>
    <property type="match status" value="1"/>
</dbReference>
<evidence type="ECO:0000256" key="8">
    <source>
        <dbReference type="RuleBase" id="RU363034"/>
    </source>
</evidence>
<dbReference type="EnsemblMetazoa" id="XM_028657874.1">
    <property type="protein sequence ID" value="XP_028513675.1"/>
    <property type="gene ID" value="LOC110238936"/>
</dbReference>
<evidence type="ECO:0000313" key="11">
    <source>
        <dbReference type="EnsemblMetazoa" id="XP_028513675.1"/>
    </source>
</evidence>
<dbReference type="InterPro" id="IPR050850">
    <property type="entry name" value="Peptidase_S1_Elastase_sf"/>
</dbReference>
<organism evidence="11 12">
    <name type="scientific">Exaiptasia diaphana</name>
    <name type="common">Tropical sea anemone</name>
    <name type="synonym">Aiptasia pulchella</name>
    <dbReference type="NCBI Taxonomy" id="2652724"/>
    <lineage>
        <taxon>Eukaryota</taxon>
        <taxon>Metazoa</taxon>
        <taxon>Cnidaria</taxon>
        <taxon>Anthozoa</taxon>
        <taxon>Hexacorallia</taxon>
        <taxon>Actiniaria</taxon>
        <taxon>Aiptasiidae</taxon>
        <taxon>Exaiptasia</taxon>
    </lineage>
</organism>
<dbReference type="SMART" id="SM00020">
    <property type="entry name" value="Tryp_SPc"/>
    <property type="match status" value="1"/>
</dbReference>
<evidence type="ECO:0000313" key="12">
    <source>
        <dbReference type="Proteomes" id="UP000887567"/>
    </source>
</evidence>
<evidence type="ECO:0000256" key="7">
    <source>
        <dbReference type="ARBA" id="ARBA00023157"/>
    </source>
</evidence>
<dbReference type="FunFam" id="2.40.10.10:FF:000003">
    <property type="entry name" value="Transmembrane serine protease 3"/>
    <property type="match status" value="1"/>
</dbReference>
<reference evidence="11" key="1">
    <citation type="submission" date="2022-11" db="UniProtKB">
        <authorList>
            <consortium name="EnsemblMetazoa"/>
        </authorList>
    </citation>
    <scope>IDENTIFICATION</scope>
</reference>
<dbReference type="GO" id="GO:0005615">
    <property type="term" value="C:extracellular space"/>
    <property type="evidence" value="ECO:0007669"/>
    <property type="project" value="TreeGrafter"/>
</dbReference>
<keyword evidence="12" id="KW-1185">Reference proteome</keyword>
<evidence type="ECO:0000256" key="9">
    <source>
        <dbReference type="SAM" id="SignalP"/>
    </source>
</evidence>
<dbReference type="PANTHER" id="PTHR24257:SF17">
    <property type="match status" value="1"/>
</dbReference>
<dbReference type="InterPro" id="IPR009003">
    <property type="entry name" value="Peptidase_S1_PA"/>
</dbReference>
<dbReference type="SUPFAM" id="SSF50494">
    <property type="entry name" value="Trypsin-like serine proteases"/>
    <property type="match status" value="1"/>
</dbReference>
<feature type="signal peptide" evidence="9">
    <location>
        <begin position="1"/>
        <end position="22"/>
    </location>
</feature>
<dbReference type="InterPro" id="IPR001254">
    <property type="entry name" value="Trypsin_dom"/>
</dbReference>
<keyword evidence="3" id="KW-0964">Secreted</keyword>
<keyword evidence="9" id="KW-0732">Signal</keyword>
<keyword evidence="6 8" id="KW-0720">Serine protease</keyword>
<dbReference type="Gene3D" id="2.40.10.10">
    <property type="entry name" value="Trypsin-like serine proteases"/>
    <property type="match status" value="1"/>
</dbReference>
<dbReference type="InterPro" id="IPR000742">
    <property type="entry name" value="EGF"/>
</dbReference>
<dbReference type="PROSITE" id="PS50240">
    <property type="entry name" value="TRYPSIN_DOM"/>
    <property type="match status" value="1"/>
</dbReference>
<protein>
    <recommendedName>
        <fullName evidence="10">Peptidase S1 domain-containing protein</fullName>
    </recommendedName>
</protein>